<evidence type="ECO:0000256" key="1">
    <source>
        <dbReference type="ARBA" id="ARBA00004651"/>
    </source>
</evidence>
<evidence type="ECO:0000256" key="2">
    <source>
        <dbReference type="ARBA" id="ARBA00012282"/>
    </source>
</evidence>
<dbReference type="SUPFAM" id="SSF141868">
    <property type="entry name" value="EAL domain-like"/>
    <property type="match status" value="1"/>
</dbReference>
<protein>
    <recommendedName>
        <fullName evidence="2">cyclic-guanylate-specific phosphodiesterase</fullName>
        <ecNumber evidence="2">3.1.4.52</ecNumber>
    </recommendedName>
</protein>
<dbReference type="AlphaFoldDB" id="A0A1C2E2B9"/>
<keyword evidence="8 10" id="KW-0472">Membrane</keyword>
<dbReference type="PANTHER" id="PTHR33121:SF79">
    <property type="entry name" value="CYCLIC DI-GMP PHOSPHODIESTERASE PDED-RELATED"/>
    <property type="match status" value="1"/>
</dbReference>
<dbReference type="OrthoDB" id="675397at2"/>
<dbReference type="GO" id="GO:0005886">
    <property type="term" value="C:plasma membrane"/>
    <property type="evidence" value="ECO:0007669"/>
    <property type="project" value="UniProtKB-SubCell"/>
</dbReference>
<comment type="catalytic activity">
    <reaction evidence="9">
        <text>3',3'-c-di-GMP + H2O = 5'-phosphoguanylyl(3'-&gt;5')guanosine + H(+)</text>
        <dbReference type="Rhea" id="RHEA:24902"/>
        <dbReference type="ChEBI" id="CHEBI:15377"/>
        <dbReference type="ChEBI" id="CHEBI:15378"/>
        <dbReference type="ChEBI" id="CHEBI:58754"/>
        <dbReference type="ChEBI" id="CHEBI:58805"/>
        <dbReference type="EC" id="3.1.4.52"/>
    </reaction>
</comment>
<dbReference type="RefSeq" id="WP_065988490.1">
    <property type="nucleotide sequence ID" value="NZ_MDEN01000061.1"/>
</dbReference>
<evidence type="ECO:0000313" key="13">
    <source>
        <dbReference type="Proteomes" id="UP000095143"/>
    </source>
</evidence>
<dbReference type="PROSITE" id="PS50883">
    <property type="entry name" value="EAL"/>
    <property type="match status" value="1"/>
</dbReference>
<keyword evidence="7 10" id="KW-1133">Transmembrane helix</keyword>
<name>A0A1C2E2B9_9PSED</name>
<dbReference type="Pfam" id="PF12792">
    <property type="entry name" value="CSS-motif"/>
    <property type="match status" value="1"/>
</dbReference>
<evidence type="ECO:0000256" key="8">
    <source>
        <dbReference type="ARBA" id="ARBA00023136"/>
    </source>
</evidence>
<evidence type="ECO:0000256" key="9">
    <source>
        <dbReference type="ARBA" id="ARBA00034290"/>
    </source>
</evidence>
<dbReference type="InterPro" id="IPR035919">
    <property type="entry name" value="EAL_sf"/>
</dbReference>
<sequence>MRKSRVIIIATLSGLIGAVLPMITMAYISWERALAKERTHLATYSERALKNISLSLQQGLNVIAQMENWAGVPCSPEHISLMRKATVNTRAVEEIDYLERGSLACTSWGGTSILSESTTSTYTDARGYKINVRLIPSDQGIQPITIMHRGAYRVLINAGRLSDIILDDRMQLGVFYQGQLVNISQGADEKTISQLVSNRDRKSKDYLYAVSTQDDWSALVAEPIKSVDTSFYSELAWMLPIGLGIGLIVVLSVIRIMRIRLSPMAEMQIAIAQREFTVHYQPIIDLETEACIGAEALVRWLRPDGTVVAPDQFIPLAEETGLILPITDQVIQGVVRDMAQLLRDNRRLHVAINICADDLKSGRFLDTLDQALKGSMINNSQIWIEATERGFIDVESAVTTLKKARALGFKIAIDDFGTGYSSLQYLERLPVNVLKIDKSFVDAIDKSSASSSVVTHIIAMAKTLGLEIVAEGIESPHQADYLRLYKVDYAQGWLYSKALPSQDFLNFVNTQKNR</sequence>
<evidence type="ECO:0000259" key="11">
    <source>
        <dbReference type="PROSITE" id="PS50883"/>
    </source>
</evidence>
<evidence type="ECO:0000256" key="6">
    <source>
        <dbReference type="ARBA" id="ARBA00022801"/>
    </source>
</evidence>
<evidence type="ECO:0000256" key="5">
    <source>
        <dbReference type="ARBA" id="ARBA00022692"/>
    </source>
</evidence>
<evidence type="ECO:0000256" key="4">
    <source>
        <dbReference type="ARBA" id="ARBA00022636"/>
    </source>
</evidence>
<accession>A0A1C2E2B9</accession>
<reference evidence="12 13" key="1">
    <citation type="submission" date="2016-08" db="EMBL/GenBank/DDBJ databases">
        <title>Whole genome sequence of Pseudomonas graminis strain UASWS1507, a potential biological control agent for agriculture.</title>
        <authorList>
            <person name="Crovadore J."/>
            <person name="Calmin G."/>
            <person name="Chablais R."/>
            <person name="Cochard B."/>
            <person name="Lefort F."/>
        </authorList>
    </citation>
    <scope>NUCLEOTIDE SEQUENCE [LARGE SCALE GENOMIC DNA]</scope>
    <source>
        <strain evidence="12 13">UASWS1507</strain>
    </source>
</reference>
<dbReference type="InterPro" id="IPR024744">
    <property type="entry name" value="CSS-motif_dom"/>
</dbReference>
<keyword evidence="5 10" id="KW-0812">Transmembrane</keyword>
<dbReference type="EC" id="3.1.4.52" evidence="2"/>
<dbReference type="GO" id="GO:0071111">
    <property type="term" value="F:cyclic-guanylate-specific phosphodiesterase activity"/>
    <property type="evidence" value="ECO:0007669"/>
    <property type="project" value="UniProtKB-EC"/>
</dbReference>
<evidence type="ECO:0000256" key="3">
    <source>
        <dbReference type="ARBA" id="ARBA00022475"/>
    </source>
</evidence>
<feature type="domain" description="EAL" evidence="11">
    <location>
        <begin position="260"/>
        <end position="512"/>
    </location>
</feature>
<dbReference type="InterPro" id="IPR001633">
    <property type="entry name" value="EAL_dom"/>
</dbReference>
<dbReference type="SMART" id="SM00052">
    <property type="entry name" value="EAL"/>
    <property type="match status" value="1"/>
</dbReference>
<comment type="subcellular location">
    <subcellularLocation>
        <location evidence="1">Cell membrane</location>
        <topology evidence="1">Multi-pass membrane protein</topology>
    </subcellularLocation>
</comment>
<dbReference type="Proteomes" id="UP000095143">
    <property type="component" value="Unassembled WGS sequence"/>
</dbReference>
<evidence type="ECO:0000313" key="12">
    <source>
        <dbReference type="EMBL" id="OCX21085.1"/>
    </source>
</evidence>
<keyword evidence="3" id="KW-1003">Cell membrane</keyword>
<dbReference type="EMBL" id="MDEN01000061">
    <property type="protein sequence ID" value="OCX21085.1"/>
    <property type="molecule type" value="Genomic_DNA"/>
</dbReference>
<dbReference type="PANTHER" id="PTHR33121">
    <property type="entry name" value="CYCLIC DI-GMP PHOSPHODIESTERASE PDEF"/>
    <property type="match status" value="1"/>
</dbReference>
<organism evidence="12 13">
    <name type="scientific">Pseudomonas graminis</name>
    <dbReference type="NCBI Taxonomy" id="158627"/>
    <lineage>
        <taxon>Bacteria</taxon>
        <taxon>Pseudomonadati</taxon>
        <taxon>Pseudomonadota</taxon>
        <taxon>Gammaproteobacteria</taxon>
        <taxon>Pseudomonadales</taxon>
        <taxon>Pseudomonadaceae</taxon>
        <taxon>Pseudomonas</taxon>
    </lineage>
</organism>
<dbReference type="CDD" id="cd01948">
    <property type="entry name" value="EAL"/>
    <property type="match status" value="1"/>
</dbReference>
<gene>
    <name evidence="12" type="ORF">BBI10_10755</name>
</gene>
<evidence type="ECO:0000256" key="7">
    <source>
        <dbReference type="ARBA" id="ARBA00022989"/>
    </source>
</evidence>
<keyword evidence="4" id="KW-0973">c-di-GMP</keyword>
<dbReference type="InterPro" id="IPR050706">
    <property type="entry name" value="Cyclic-di-GMP_PDE-like"/>
</dbReference>
<dbReference type="Pfam" id="PF00563">
    <property type="entry name" value="EAL"/>
    <property type="match status" value="1"/>
</dbReference>
<dbReference type="Gene3D" id="3.20.20.450">
    <property type="entry name" value="EAL domain"/>
    <property type="match status" value="1"/>
</dbReference>
<evidence type="ECO:0000256" key="10">
    <source>
        <dbReference type="SAM" id="Phobius"/>
    </source>
</evidence>
<proteinExistence type="predicted"/>
<keyword evidence="6" id="KW-0378">Hydrolase</keyword>
<comment type="caution">
    <text evidence="12">The sequence shown here is derived from an EMBL/GenBank/DDBJ whole genome shotgun (WGS) entry which is preliminary data.</text>
</comment>
<feature type="transmembrane region" description="Helical" evidence="10">
    <location>
        <begin position="7"/>
        <end position="30"/>
    </location>
</feature>
<feature type="transmembrane region" description="Helical" evidence="10">
    <location>
        <begin position="235"/>
        <end position="254"/>
    </location>
</feature>